<keyword evidence="3" id="KW-1185">Reference proteome</keyword>
<protein>
    <submittedName>
        <fullName evidence="2">Uncharacterized protein</fullName>
    </submittedName>
</protein>
<dbReference type="Proteomes" id="UP000297776">
    <property type="component" value="Unassembled WGS sequence"/>
</dbReference>
<dbReference type="PROSITE" id="PS51257">
    <property type="entry name" value="PROKAR_LIPOPROTEIN"/>
    <property type="match status" value="1"/>
</dbReference>
<evidence type="ECO:0000256" key="1">
    <source>
        <dbReference type="SAM" id="SignalP"/>
    </source>
</evidence>
<dbReference type="RefSeq" id="WP_134381924.1">
    <property type="nucleotide sequence ID" value="NZ_SORX01000006.1"/>
</dbReference>
<name>A0A4Y8LD44_9BACL</name>
<feature type="chain" id="PRO_5039408422" evidence="1">
    <location>
        <begin position="23"/>
        <end position="115"/>
    </location>
</feature>
<evidence type="ECO:0000313" key="3">
    <source>
        <dbReference type="Proteomes" id="UP000297776"/>
    </source>
</evidence>
<feature type="signal peptide" evidence="1">
    <location>
        <begin position="1"/>
        <end position="22"/>
    </location>
</feature>
<organism evidence="2 3">
    <name type="scientific">Jeotgalibacillus salarius</name>
    <dbReference type="NCBI Taxonomy" id="546023"/>
    <lineage>
        <taxon>Bacteria</taxon>
        <taxon>Bacillati</taxon>
        <taxon>Bacillota</taxon>
        <taxon>Bacilli</taxon>
        <taxon>Bacillales</taxon>
        <taxon>Caryophanaceae</taxon>
        <taxon>Jeotgalibacillus</taxon>
    </lineage>
</organism>
<reference evidence="2 3" key="1">
    <citation type="submission" date="2019-03" db="EMBL/GenBank/DDBJ databases">
        <authorList>
            <person name="Yang Y."/>
        </authorList>
    </citation>
    <scope>NUCLEOTIDE SEQUENCE [LARGE SCALE GENOMIC DNA]</scope>
    <source>
        <strain evidence="2 3">ASL-1</strain>
    </source>
</reference>
<comment type="caution">
    <text evidence="2">The sequence shown here is derived from an EMBL/GenBank/DDBJ whole genome shotgun (WGS) entry which is preliminary data.</text>
</comment>
<dbReference type="OrthoDB" id="2455934at2"/>
<keyword evidence="1" id="KW-0732">Signal</keyword>
<sequence length="115" mass="12834">MKKGICYLAICTFTALILVGCASDQSKTQEYNEAKKAAWDFVKEEGWDNTADEDWQSAEVTEVIADQTFELLDDTFEGNEALRVSFKDKENVVTGTPLILIDPDTNEVIGYMPGE</sequence>
<gene>
    <name evidence="2" type="ORF">E2626_11550</name>
</gene>
<accession>A0A4Y8LD44</accession>
<evidence type="ECO:0000313" key="2">
    <source>
        <dbReference type="EMBL" id="TFE00604.1"/>
    </source>
</evidence>
<proteinExistence type="predicted"/>
<dbReference type="AlphaFoldDB" id="A0A4Y8LD44"/>
<dbReference type="EMBL" id="SORX01000006">
    <property type="protein sequence ID" value="TFE00604.1"/>
    <property type="molecule type" value="Genomic_DNA"/>
</dbReference>